<feature type="chain" id="PRO_5029759396" evidence="1">
    <location>
        <begin position="21"/>
        <end position="697"/>
    </location>
</feature>
<evidence type="ECO:0000259" key="3">
    <source>
        <dbReference type="Pfam" id="PF05193"/>
    </source>
</evidence>
<proteinExistence type="predicted"/>
<dbReference type="EMBL" id="CP019288">
    <property type="protein sequence ID" value="QHI37185.1"/>
    <property type="molecule type" value="Genomic_DNA"/>
</dbReference>
<dbReference type="Gene3D" id="3.30.830.10">
    <property type="entry name" value="Metalloenzyme, LuxS/M16 peptidase-like"/>
    <property type="match status" value="2"/>
</dbReference>
<keyword evidence="5" id="KW-1185">Reference proteome</keyword>
<dbReference type="Pfam" id="PF05193">
    <property type="entry name" value="Peptidase_M16_C"/>
    <property type="match status" value="1"/>
</dbReference>
<reference evidence="4 5" key="1">
    <citation type="journal article" date="2013" name="Int. J. Syst. Evol. Microbiol.">
        <title>Kordia antarctica sp. nov., isolated from Antarctic seawater.</title>
        <authorList>
            <person name="Baek K."/>
            <person name="Choi A."/>
            <person name="Kang I."/>
            <person name="Lee K."/>
            <person name="Cho J.C."/>
        </authorList>
    </citation>
    <scope>NUCLEOTIDE SEQUENCE [LARGE SCALE GENOMIC DNA]</scope>
    <source>
        <strain evidence="4 5">IMCC3317</strain>
    </source>
</reference>
<feature type="domain" description="Peptidase M16 N-terminal" evidence="2">
    <location>
        <begin position="52"/>
        <end position="163"/>
    </location>
</feature>
<protein>
    <submittedName>
        <fullName evidence="4">Putative zinc protease</fullName>
        <ecNumber evidence="4">3.4.24.-</ecNumber>
    </submittedName>
</protein>
<feature type="signal peptide" evidence="1">
    <location>
        <begin position="1"/>
        <end position="20"/>
    </location>
</feature>
<dbReference type="EC" id="3.4.24.-" evidence="4"/>
<dbReference type="PANTHER" id="PTHR11851">
    <property type="entry name" value="METALLOPROTEASE"/>
    <property type="match status" value="1"/>
</dbReference>
<keyword evidence="4" id="KW-0645">Protease</keyword>
<name>A0A7L4ZKM9_9FLAO</name>
<evidence type="ECO:0000313" key="5">
    <source>
        <dbReference type="Proteomes" id="UP000464657"/>
    </source>
</evidence>
<dbReference type="GO" id="GO:0006508">
    <property type="term" value="P:proteolysis"/>
    <property type="evidence" value="ECO:0007669"/>
    <property type="project" value="UniProtKB-KW"/>
</dbReference>
<dbReference type="InterPro" id="IPR050361">
    <property type="entry name" value="MPP/UQCRC_Complex"/>
</dbReference>
<organism evidence="4 5">
    <name type="scientific">Kordia antarctica</name>
    <dbReference type="NCBI Taxonomy" id="1218801"/>
    <lineage>
        <taxon>Bacteria</taxon>
        <taxon>Pseudomonadati</taxon>
        <taxon>Bacteroidota</taxon>
        <taxon>Flavobacteriia</taxon>
        <taxon>Flavobacteriales</taxon>
        <taxon>Flavobacteriaceae</taxon>
        <taxon>Kordia</taxon>
    </lineage>
</organism>
<dbReference type="RefSeq" id="WP_160129829.1">
    <property type="nucleotide sequence ID" value="NZ_CP019288.1"/>
</dbReference>
<keyword evidence="1" id="KW-0732">Signal</keyword>
<dbReference type="InterPro" id="IPR007863">
    <property type="entry name" value="Peptidase_M16_C"/>
</dbReference>
<evidence type="ECO:0000313" key="4">
    <source>
        <dbReference type="EMBL" id="QHI37185.1"/>
    </source>
</evidence>
<dbReference type="AlphaFoldDB" id="A0A7L4ZKM9"/>
<dbReference type="InterPro" id="IPR011249">
    <property type="entry name" value="Metalloenz_LuxS/M16"/>
</dbReference>
<dbReference type="Proteomes" id="UP000464657">
    <property type="component" value="Chromosome"/>
</dbReference>
<dbReference type="GO" id="GO:0046872">
    <property type="term" value="F:metal ion binding"/>
    <property type="evidence" value="ECO:0007669"/>
    <property type="project" value="InterPro"/>
</dbReference>
<dbReference type="Pfam" id="PF00675">
    <property type="entry name" value="Peptidase_M16"/>
    <property type="match status" value="1"/>
</dbReference>
<evidence type="ECO:0000256" key="1">
    <source>
        <dbReference type="SAM" id="SignalP"/>
    </source>
</evidence>
<dbReference type="PANTHER" id="PTHR11851:SF224">
    <property type="entry name" value="PROCESSING PROTEASE"/>
    <property type="match status" value="1"/>
</dbReference>
<evidence type="ECO:0000259" key="2">
    <source>
        <dbReference type="Pfam" id="PF00675"/>
    </source>
</evidence>
<gene>
    <name evidence="4" type="ORF">IMCC3317_25630</name>
</gene>
<dbReference type="OrthoDB" id="9811314at2"/>
<accession>A0A7L4ZKM9</accession>
<dbReference type="KEGG" id="kan:IMCC3317_25630"/>
<dbReference type="GO" id="GO:0008233">
    <property type="term" value="F:peptidase activity"/>
    <property type="evidence" value="ECO:0007669"/>
    <property type="project" value="UniProtKB-KW"/>
</dbReference>
<sequence length="697" mass="76725">MKTRIFSLLVLFLASLTMQAQIDRSVQPKPGPAPKINIGKPTTFTLKNGLTVMIVENHKLPRVSATLTIDNPLVVEGKKAGLTSLVSTLLGSGSTSISKDDFNEEIDYLGASLNFGSQSAFAGSLSKYFPRIMELMADAALNPNFTQEDLDAERAKVLESLKSEKKSVTAIAGRVQSVLAYGIDHPYGEFITEKTINTVTLDDVKAFHKTYFKPNNAYLIIIGDVKTKDVKKLAKKLFKNWEAGNIVADTFSTANNPMNTEVNFIDMENAVQSELSVQNTVTLTMKDDDYFPVLVANNILGGGGEARLFNNLREDKKYTYGSYSNIGNSKRTISTFKATASVRNAVTDSAVVEILKEIKNISTELVSAEELKNVKAKYVGRFVTGIERPSTIANYALRIKTEDLPSNFYETYLERIEAVSREDVLRAAKKYFQGANLRIVVTGKGSEVIDALENLTFDGKKIPVKYFDQSGEVTKKPVFKKEIPAGVTAQTVVDNYIKVVGGKDKLMNVSTLVQEMGASFQGMDMTMVMKQKNPNLLFVDVSMAGMGSVNKQVFNGEKGYVSQMGNKQDMPAETLAEMKSRKAIFEELMYGSDSKMLLKGIEVVDGKDAYAVVIEKADGKKSTNFYDVKTGFKVKESTTQKGPGGQETTQNRVLGDYKEVSGIMMPHLMIIDAGPQKIEMIAISIKINTPLTNKDFE</sequence>
<keyword evidence="4" id="KW-0378">Hydrolase</keyword>
<feature type="domain" description="Peptidase M16 C-terminal" evidence="3">
    <location>
        <begin position="199"/>
        <end position="377"/>
    </location>
</feature>
<dbReference type="SUPFAM" id="SSF63411">
    <property type="entry name" value="LuxS/MPP-like metallohydrolase"/>
    <property type="match status" value="2"/>
</dbReference>
<dbReference type="InterPro" id="IPR011765">
    <property type="entry name" value="Pept_M16_N"/>
</dbReference>